<dbReference type="NCBIfam" id="TIGR02432">
    <property type="entry name" value="lysidine_TilS_N"/>
    <property type="match status" value="1"/>
</dbReference>
<dbReference type="InterPro" id="IPR012796">
    <property type="entry name" value="Lysidine-tRNA-synth_C"/>
</dbReference>
<dbReference type="InterPro" id="IPR011063">
    <property type="entry name" value="TilS/TtcA_N"/>
</dbReference>
<protein>
    <recommendedName>
        <fullName evidence="8">tRNA(Ile)-lysidine synthase</fullName>
        <ecNumber evidence="8">6.3.4.19</ecNumber>
    </recommendedName>
    <alternativeName>
        <fullName evidence="8">tRNA(Ile)-2-lysyl-cytidine synthase</fullName>
    </alternativeName>
    <alternativeName>
        <fullName evidence="8">tRNA(Ile)-lysidine synthetase</fullName>
    </alternativeName>
</protein>
<keyword evidence="11" id="KW-1185">Reference proteome</keyword>
<evidence type="ECO:0000313" key="11">
    <source>
        <dbReference type="Proteomes" id="UP000273326"/>
    </source>
</evidence>
<dbReference type="Gene3D" id="3.40.50.620">
    <property type="entry name" value="HUPs"/>
    <property type="match status" value="1"/>
</dbReference>
<dbReference type="CDD" id="cd01992">
    <property type="entry name" value="TilS_N"/>
    <property type="match status" value="1"/>
</dbReference>
<dbReference type="Gene3D" id="3.30.465.60">
    <property type="match status" value="1"/>
</dbReference>
<evidence type="ECO:0000256" key="5">
    <source>
        <dbReference type="ARBA" id="ARBA00022741"/>
    </source>
</evidence>
<evidence type="ECO:0000256" key="1">
    <source>
        <dbReference type="ARBA" id="ARBA00004496"/>
    </source>
</evidence>
<dbReference type="RefSeq" id="WP_126108919.1">
    <property type="nucleotide sequence ID" value="NZ_CP034465.1"/>
</dbReference>
<dbReference type="SMART" id="SM00977">
    <property type="entry name" value="TilS_C"/>
    <property type="match status" value="1"/>
</dbReference>
<gene>
    <name evidence="8 10" type="primary">tilS</name>
    <name evidence="10" type="ORF">EJN90_03650</name>
</gene>
<dbReference type="SUPFAM" id="SSF52402">
    <property type="entry name" value="Adenine nucleotide alpha hydrolases-like"/>
    <property type="match status" value="1"/>
</dbReference>
<dbReference type="PANTHER" id="PTHR43033:SF1">
    <property type="entry name" value="TRNA(ILE)-LYSIDINE SYNTHASE-RELATED"/>
    <property type="match status" value="1"/>
</dbReference>
<keyword evidence="2 8" id="KW-0963">Cytoplasm</keyword>
<dbReference type="EC" id="6.3.4.19" evidence="8"/>
<feature type="domain" description="Lysidine-tRNA(Ile) synthetase C-terminal" evidence="9">
    <location>
        <begin position="389"/>
        <end position="450"/>
    </location>
</feature>
<dbReference type="GO" id="GO:0005737">
    <property type="term" value="C:cytoplasm"/>
    <property type="evidence" value="ECO:0007669"/>
    <property type="project" value="UniProtKB-SubCell"/>
</dbReference>
<sequence length="473" mass="55823">MDELLEKVWSDVNSYRYWEKNERILLAVSGGVDSMALLDVVRRIPEESRPTIEVVHVHHHLREDSDADLLLVKEYCERYNFLFHEKHWDPHFHPKSDIEAAAREFRYDFFSEKMKERNAAILLTAHHADDQMETILMKLTRGSALSGYSGILRERKFSIGKLIRPLLETEKEELYRYCLENNVPYREDSTNQELNFTRNRYRNQILPLIKKENEQAARHFQAFSQDFLDMTNIVEPVLKEKIATYFEKNHASWQFSIRLLENEPIALQRLLLTYFLEKIWSNEGVIAKKIHVALILELMYNKNPQSELSLSGGLIKKRYDTVIFEKTSGLEEDLKKFPTIYKELKLNQWLQLPINGKIGLFSFSKKSVAVGNEKIKVFQLSNKKIQYPLVVRNWQPGDRIQLNPREPFTKKLNRIFIDKKIPKEDRDKILVISDANGIILWIIDYAASIWLTPIENDLTNNEDPEHRFVVFEK</sequence>
<accession>A0A3S9H905</accession>
<evidence type="ECO:0000256" key="6">
    <source>
        <dbReference type="ARBA" id="ARBA00022840"/>
    </source>
</evidence>
<dbReference type="PANTHER" id="PTHR43033">
    <property type="entry name" value="TRNA(ILE)-LYSIDINE SYNTHASE-RELATED"/>
    <property type="match status" value="1"/>
</dbReference>
<dbReference type="Pfam" id="PF01171">
    <property type="entry name" value="ATP_bind_3"/>
    <property type="match status" value="1"/>
</dbReference>
<dbReference type="InterPro" id="IPR014729">
    <property type="entry name" value="Rossmann-like_a/b/a_fold"/>
</dbReference>
<name>A0A3S9H905_9LACT</name>
<dbReference type="Proteomes" id="UP000273326">
    <property type="component" value="Chromosome"/>
</dbReference>
<evidence type="ECO:0000313" key="10">
    <source>
        <dbReference type="EMBL" id="AZP03837.1"/>
    </source>
</evidence>
<evidence type="ECO:0000256" key="3">
    <source>
        <dbReference type="ARBA" id="ARBA00022598"/>
    </source>
</evidence>
<evidence type="ECO:0000256" key="4">
    <source>
        <dbReference type="ARBA" id="ARBA00022694"/>
    </source>
</evidence>
<keyword evidence="6 8" id="KW-0067">ATP-binding</keyword>
<dbReference type="InterPro" id="IPR012795">
    <property type="entry name" value="tRNA_Ile_lys_synt_N"/>
</dbReference>
<comment type="catalytic activity">
    <reaction evidence="7 8">
        <text>cytidine(34) in tRNA(Ile2) + L-lysine + ATP = lysidine(34) in tRNA(Ile2) + AMP + diphosphate + H(+)</text>
        <dbReference type="Rhea" id="RHEA:43744"/>
        <dbReference type="Rhea" id="RHEA-COMP:10625"/>
        <dbReference type="Rhea" id="RHEA-COMP:10670"/>
        <dbReference type="ChEBI" id="CHEBI:15378"/>
        <dbReference type="ChEBI" id="CHEBI:30616"/>
        <dbReference type="ChEBI" id="CHEBI:32551"/>
        <dbReference type="ChEBI" id="CHEBI:33019"/>
        <dbReference type="ChEBI" id="CHEBI:82748"/>
        <dbReference type="ChEBI" id="CHEBI:83665"/>
        <dbReference type="ChEBI" id="CHEBI:456215"/>
        <dbReference type="EC" id="6.3.4.19"/>
    </reaction>
</comment>
<reference evidence="11" key="1">
    <citation type="submission" date="2018-12" db="EMBL/GenBank/DDBJ databases">
        <title>Complete genome sequencing of Jeotgalibaca sp. H21T32.</title>
        <authorList>
            <person name="Bae J.-W."/>
            <person name="Lee S.-Y."/>
        </authorList>
    </citation>
    <scope>NUCLEOTIDE SEQUENCE [LARGE SCALE GENOMIC DNA]</scope>
    <source>
        <strain evidence="11">H21T32</strain>
    </source>
</reference>
<dbReference type="GO" id="GO:0006400">
    <property type="term" value="P:tRNA modification"/>
    <property type="evidence" value="ECO:0007669"/>
    <property type="project" value="UniProtKB-UniRule"/>
</dbReference>
<dbReference type="HAMAP" id="MF_01161">
    <property type="entry name" value="tRNA_Ile_lys_synt"/>
    <property type="match status" value="1"/>
</dbReference>
<comment type="similarity">
    <text evidence="8">Belongs to the tRNA(Ile)-lysidine synthase family.</text>
</comment>
<comment type="domain">
    <text evidence="8">The N-terminal region contains the highly conserved SGGXDS motif, predicted to be a P-loop motif involved in ATP binding.</text>
</comment>
<evidence type="ECO:0000256" key="8">
    <source>
        <dbReference type="HAMAP-Rule" id="MF_01161"/>
    </source>
</evidence>
<dbReference type="SUPFAM" id="SSF56037">
    <property type="entry name" value="PheT/TilS domain"/>
    <property type="match status" value="1"/>
</dbReference>
<comment type="function">
    <text evidence="8">Ligates lysine onto the cytidine present at position 34 of the AUA codon-specific tRNA(Ile) that contains the anticodon CAU, in an ATP-dependent manner. Cytidine is converted to lysidine, thus changing the amino acid specificity of the tRNA from methionine to isoleucine.</text>
</comment>
<proteinExistence type="inferred from homology"/>
<organism evidence="10 11">
    <name type="scientific">Jeotgalibaca ciconiae</name>
    <dbReference type="NCBI Taxonomy" id="2496265"/>
    <lineage>
        <taxon>Bacteria</taxon>
        <taxon>Bacillati</taxon>
        <taxon>Bacillota</taxon>
        <taxon>Bacilli</taxon>
        <taxon>Lactobacillales</taxon>
        <taxon>Carnobacteriaceae</taxon>
        <taxon>Jeotgalibaca</taxon>
    </lineage>
</organism>
<keyword evidence="3 8" id="KW-0436">Ligase</keyword>
<dbReference type="Pfam" id="PF11734">
    <property type="entry name" value="TilS_C"/>
    <property type="match status" value="1"/>
</dbReference>
<dbReference type="EMBL" id="CP034465">
    <property type="protein sequence ID" value="AZP03837.1"/>
    <property type="molecule type" value="Genomic_DNA"/>
</dbReference>
<evidence type="ECO:0000256" key="2">
    <source>
        <dbReference type="ARBA" id="ARBA00022490"/>
    </source>
</evidence>
<dbReference type="GO" id="GO:0005524">
    <property type="term" value="F:ATP binding"/>
    <property type="evidence" value="ECO:0007669"/>
    <property type="project" value="UniProtKB-UniRule"/>
</dbReference>
<dbReference type="NCBIfam" id="TIGR02433">
    <property type="entry name" value="lysidine_TilS_C"/>
    <property type="match status" value="1"/>
</dbReference>
<evidence type="ECO:0000256" key="7">
    <source>
        <dbReference type="ARBA" id="ARBA00048539"/>
    </source>
</evidence>
<dbReference type="OrthoDB" id="9807403at2"/>
<dbReference type="KEGG" id="jeh:EJN90_03650"/>
<dbReference type="InterPro" id="IPR012094">
    <property type="entry name" value="tRNA_Ile_lys_synt"/>
</dbReference>
<feature type="binding site" evidence="8">
    <location>
        <begin position="29"/>
        <end position="34"/>
    </location>
    <ligand>
        <name>ATP</name>
        <dbReference type="ChEBI" id="CHEBI:30616"/>
    </ligand>
</feature>
<comment type="subcellular location">
    <subcellularLocation>
        <location evidence="1 8">Cytoplasm</location>
    </subcellularLocation>
</comment>
<keyword evidence="4 8" id="KW-0819">tRNA processing</keyword>
<dbReference type="AlphaFoldDB" id="A0A3S9H905"/>
<evidence type="ECO:0000259" key="9">
    <source>
        <dbReference type="SMART" id="SM00977"/>
    </source>
</evidence>
<dbReference type="GO" id="GO:0032267">
    <property type="term" value="F:tRNA(Ile)-lysidine synthase activity"/>
    <property type="evidence" value="ECO:0007669"/>
    <property type="project" value="UniProtKB-EC"/>
</dbReference>
<keyword evidence="5 8" id="KW-0547">Nucleotide-binding</keyword>